<dbReference type="AlphaFoldDB" id="A0A2T6AR68"/>
<evidence type="ECO:0000313" key="2">
    <source>
        <dbReference type="Proteomes" id="UP000244224"/>
    </source>
</evidence>
<gene>
    <name evidence="1" type="ORF">C8N34_1177</name>
</gene>
<dbReference type="RefSeq" id="WP_108130262.1">
    <property type="nucleotide sequence ID" value="NZ_QBKP01000017.1"/>
</dbReference>
<accession>A0A2T6AR68</accession>
<name>A0A2T6AR68_9RHOB</name>
<dbReference type="Proteomes" id="UP000244224">
    <property type="component" value="Unassembled WGS sequence"/>
</dbReference>
<evidence type="ECO:0000313" key="1">
    <source>
        <dbReference type="EMBL" id="PTX46319.1"/>
    </source>
</evidence>
<reference evidence="1 2" key="1">
    <citation type="submission" date="2018-04" db="EMBL/GenBank/DDBJ databases">
        <title>Genomic Encyclopedia of Archaeal and Bacterial Type Strains, Phase II (KMG-II): from individual species to whole genera.</title>
        <authorList>
            <person name="Goeker M."/>
        </authorList>
    </citation>
    <scope>NUCLEOTIDE SEQUENCE [LARGE SCALE GENOMIC DNA]</scope>
    <source>
        <strain evidence="1 2">DSM 21823</strain>
    </source>
</reference>
<dbReference type="EMBL" id="QBKP01000017">
    <property type="protein sequence ID" value="PTX46319.1"/>
    <property type="molecule type" value="Genomic_DNA"/>
</dbReference>
<protein>
    <submittedName>
        <fullName evidence="1">Uncharacterized protein</fullName>
    </submittedName>
</protein>
<proteinExistence type="predicted"/>
<keyword evidence="2" id="KW-1185">Reference proteome</keyword>
<organism evidence="1 2">
    <name type="scientific">Gemmobacter caeni</name>
    <dbReference type="NCBI Taxonomy" id="589035"/>
    <lineage>
        <taxon>Bacteria</taxon>
        <taxon>Pseudomonadati</taxon>
        <taxon>Pseudomonadota</taxon>
        <taxon>Alphaproteobacteria</taxon>
        <taxon>Rhodobacterales</taxon>
        <taxon>Paracoccaceae</taxon>
        <taxon>Gemmobacter</taxon>
    </lineage>
</organism>
<comment type="caution">
    <text evidence="1">The sequence shown here is derived from an EMBL/GenBank/DDBJ whole genome shotgun (WGS) entry which is preliminary data.</text>
</comment>
<sequence length="88" mass="9311">MKPNNYSGRGTVSFSNGESYEVDVHLSFHSSGGFVSGDGRLESDQAFSIGMNDSGATLIYGGQKIKIVVNKTHIDECHFLTSGPPSAA</sequence>